<evidence type="ECO:0000313" key="4">
    <source>
        <dbReference type="Proteomes" id="UP000017170"/>
    </source>
</evidence>
<evidence type="ECO:0000256" key="1">
    <source>
        <dbReference type="SAM" id="Coils"/>
    </source>
</evidence>
<sequence length="108" mass="11964">MNRQIPAIFGDNDTNNTLPSNNQSGPSPQDNPFNVSLSLRLGLIAGIITTIGDALAVYSARIAIDEEISSNFDNIKSQQEQDDRFTNLENQIEQLQKQLSSLTEQKDK</sequence>
<dbReference type="Proteomes" id="UP000017170">
    <property type="component" value="Unassembled WGS sequence"/>
</dbReference>
<dbReference type="RefSeq" id="WP_022627681.1">
    <property type="nucleotide sequence ID" value="NZ_ATAE01000018.1"/>
</dbReference>
<evidence type="ECO:0000313" key="3">
    <source>
        <dbReference type="EMBL" id="ERN53780.1"/>
    </source>
</evidence>
<gene>
    <name evidence="3" type="ORF">A33I_09890</name>
</gene>
<name>U6SS90_9BACI</name>
<feature type="region of interest" description="Disordered" evidence="2">
    <location>
        <begin position="1"/>
        <end position="32"/>
    </location>
</feature>
<dbReference type="AlphaFoldDB" id="U6SS90"/>
<organism evidence="3 4">
    <name type="scientific">Alkalihalophilus marmarensis DSM 21297</name>
    <dbReference type="NCBI Taxonomy" id="1188261"/>
    <lineage>
        <taxon>Bacteria</taxon>
        <taxon>Bacillati</taxon>
        <taxon>Bacillota</taxon>
        <taxon>Bacilli</taxon>
        <taxon>Bacillales</taxon>
        <taxon>Bacillaceae</taxon>
        <taxon>Alkalihalophilus</taxon>
    </lineage>
</organism>
<dbReference type="PATRIC" id="fig|1188261.3.peg.1349"/>
<comment type="caution">
    <text evidence="3">The sequence shown here is derived from an EMBL/GenBank/DDBJ whole genome shotgun (WGS) entry which is preliminary data.</text>
</comment>
<reference evidence="3 4" key="1">
    <citation type="journal article" date="2013" name="Genome Announc.">
        <title>Genome Sequence of the Extreme Obligate Alkaliphile Bacillus marmarensis Strain DSM 21297.</title>
        <authorList>
            <person name="Wernick D.G."/>
            <person name="Choi K.Y."/>
            <person name="Tat C.A."/>
            <person name="Lafontaine Rivera J.G."/>
            <person name="Liao J.C."/>
        </authorList>
    </citation>
    <scope>NUCLEOTIDE SEQUENCE [LARGE SCALE GENOMIC DNA]</scope>
    <source>
        <strain evidence="3 4">DSM 21297</strain>
    </source>
</reference>
<feature type="coiled-coil region" evidence="1">
    <location>
        <begin position="78"/>
        <end position="108"/>
    </location>
</feature>
<dbReference type="EMBL" id="ATAE01000018">
    <property type="protein sequence ID" value="ERN53780.1"/>
    <property type="molecule type" value="Genomic_DNA"/>
</dbReference>
<evidence type="ECO:0000256" key="2">
    <source>
        <dbReference type="SAM" id="MobiDB-lite"/>
    </source>
</evidence>
<proteinExistence type="predicted"/>
<keyword evidence="4" id="KW-1185">Reference proteome</keyword>
<keyword evidence="1" id="KW-0175">Coiled coil</keyword>
<protein>
    <submittedName>
        <fullName evidence="3">Uncharacterized protein</fullName>
    </submittedName>
</protein>
<accession>U6SS90</accession>
<feature type="compositionally biased region" description="Polar residues" evidence="2">
    <location>
        <begin position="12"/>
        <end position="32"/>
    </location>
</feature>